<keyword evidence="3" id="KW-1185">Reference proteome</keyword>
<name>A0A1M7LW38_9FIRM</name>
<reference evidence="3" key="1">
    <citation type="submission" date="2016-11" db="EMBL/GenBank/DDBJ databases">
        <authorList>
            <person name="Varghese N."/>
            <person name="Submissions S."/>
        </authorList>
    </citation>
    <scope>NUCLEOTIDE SEQUENCE [LARGE SCALE GENOMIC DNA]</scope>
    <source>
        <strain evidence="3">DSM 18802</strain>
    </source>
</reference>
<evidence type="ECO:0000313" key="3">
    <source>
        <dbReference type="Proteomes" id="UP000184375"/>
    </source>
</evidence>
<sequence>MCRILQTNNSEIIHKRGKSMGELPEHEIVITGYAKLPDNTTAQKLYSVVGIAILVDTRTSVIKDADITLATSVAKTFFKEAIVGENIEKIEDIIKIFENQYWGTAKKSIITALKICHLKYKEYLNKQK</sequence>
<dbReference type="STRING" id="447595.SAMN05660826_02059"/>
<dbReference type="Pfam" id="PF12986">
    <property type="entry name" value="DUF3870"/>
    <property type="match status" value="1"/>
</dbReference>
<dbReference type="Proteomes" id="UP000184375">
    <property type="component" value="Unassembled WGS sequence"/>
</dbReference>
<dbReference type="EMBL" id="FRCR01000015">
    <property type="protein sequence ID" value="SHM82566.1"/>
    <property type="molecule type" value="Genomic_DNA"/>
</dbReference>
<feature type="domain" description="DUF3870" evidence="1">
    <location>
        <begin position="29"/>
        <end position="121"/>
    </location>
</feature>
<organism evidence="2 3">
    <name type="scientific">Caldanaerovirga acetigignens</name>
    <dbReference type="NCBI Taxonomy" id="447595"/>
    <lineage>
        <taxon>Bacteria</taxon>
        <taxon>Bacillati</taxon>
        <taxon>Bacillota</taxon>
        <taxon>Clostridia</taxon>
        <taxon>Thermosediminibacterales</taxon>
        <taxon>Thermosediminibacteraceae</taxon>
        <taxon>Caldanaerovirga</taxon>
    </lineage>
</organism>
<proteinExistence type="predicted"/>
<gene>
    <name evidence="2" type="ORF">SAMN05660826_02059</name>
</gene>
<evidence type="ECO:0000313" key="2">
    <source>
        <dbReference type="EMBL" id="SHM82566.1"/>
    </source>
</evidence>
<protein>
    <recommendedName>
        <fullName evidence="1">DUF3870 domain-containing protein</fullName>
    </recommendedName>
</protein>
<evidence type="ECO:0000259" key="1">
    <source>
        <dbReference type="Pfam" id="PF12986"/>
    </source>
</evidence>
<accession>A0A1M7LW38</accession>
<dbReference type="InterPro" id="IPR024617">
    <property type="entry name" value="DUF3870"/>
</dbReference>
<dbReference type="AlphaFoldDB" id="A0A1M7LW38"/>